<evidence type="ECO:0000313" key="1">
    <source>
        <dbReference type="EMBL" id="MCT2589488.1"/>
    </source>
</evidence>
<reference evidence="1 2" key="1">
    <citation type="submission" date="2021-10" db="EMBL/GenBank/DDBJ databases">
        <title>Streptomyces gossypii sp. nov., isolated from soil collected from cotton field.</title>
        <authorList>
            <person name="Ge X."/>
            <person name="Chen X."/>
            <person name="Liu W."/>
        </authorList>
    </citation>
    <scope>NUCLEOTIDE SEQUENCE [LARGE SCALE GENOMIC DNA]</scope>
    <source>
        <strain evidence="1 2">N2-109</strain>
    </source>
</reference>
<keyword evidence="2" id="KW-1185">Reference proteome</keyword>
<proteinExistence type="predicted"/>
<dbReference type="Proteomes" id="UP001156389">
    <property type="component" value="Unassembled WGS sequence"/>
</dbReference>
<gene>
    <name evidence="1" type="ORF">LHJ74_06030</name>
</gene>
<sequence>MSAARGVRAAQHAAARALSRYGIGHPAARALLTVAAGAAAAAYAAGHHVRDIHPTESRGHRRT</sequence>
<evidence type="ECO:0000313" key="2">
    <source>
        <dbReference type="Proteomes" id="UP001156389"/>
    </source>
</evidence>
<dbReference type="RefSeq" id="WP_260216458.1">
    <property type="nucleotide sequence ID" value="NZ_JAJAGO010000002.1"/>
</dbReference>
<organism evidence="1 2">
    <name type="scientific">Streptomyces gossypii</name>
    <dbReference type="NCBI Taxonomy" id="2883101"/>
    <lineage>
        <taxon>Bacteria</taxon>
        <taxon>Bacillati</taxon>
        <taxon>Actinomycetota</taxon>
        <taxon>Actinomycetes</taxon>
        <taxon>Kitasatosporales</taxon>
        <taxon>Streptomycetaceae</taxon>
        <taxon>Streptomyces</taxon>
    </lineage>
</organism>
<name>A0ABT2JP38_9ACTN</name>
<comment type="caution">
    <text evidence="1">The sequence shown here is derived from an EMBL/GenBank/DDBJ whole genome shotgun (WGS) entry which is preliminary data.</text>
</comment>
<accession>A0ABT2JP38</accession>
<dbReference type="EMBL" id="JAJAGO010000002">
    <property type="protein sequence ID" value="MCT2589488.1"/>
    <property type="molecule type" value="Genomic_DNA"/>
</dbReference>
<protein>
    <submittedName>
        <fullName evidence="1">Uncharacterized protein</fullName>
    </submittedName>
</protein>